<dbReference type="Pfam" id="PF13458">
    <property type="entry name" value="Peripla_BP_6"/>
    <property type="match status" value="1"/>
</dbReference>
<dbReference type="CDD" id="cd06342">
    <property type="entry name" value="PBP1_ABC_LIVBP-like"/>
    <property type="match status" value="1"/>
</dbReference>
<evidence type="ECO:0000256" key="3">
    <source>
        <dbReference type="ARBA" id="ARBA00022729"/>
    </source>
</evidence>
<dbReference type="SUPFAM" id="SSF53822">
    <property type="entry name" value="Periplasmic binding protein-like I"/>
    <property type="match status" value="1"/>
</dbReference>
<dbReference type="Gene3D" id="3.40.50.2300">
    <property type="match status" value="2"/>
</dbReference>
<dbReference type="EMBL" id="BAABDE010000029">
    <property type="protein sequence ID" value="GAA3829808.1"/>
    <property type="molecule type" value="Genomic_DNA"/>
</dbReference>
<keyword evidence="2" id="KW-0813">Transport</keyword>
<comment type="caution">
    <text evidence="8">The sequence shown here is derived from an EMBL/GenBank/DDBJ whole genome shotgun (WGS) entry which is preliminary data.</text>
</comment>
<evidence type="ECO:0000313" key="9">
    <source>
        <dbReference type="Proteomes" id="UP001501009"/>
    </source>
</evidence>
<protein>
    <recommendedName>
        <fullName evidence="10">ABC transporter substrate-binding protein</fullName>
    </recommendedName>
</protein>
<keyword evidence="5" id="KW-0812">Transmembrane</keyword>
<evidence type="ECO:0000256" key="1">
    <source>
        <dbReference type="ARBA" id="ARBA00010062"/>
    </source>
</evidence>
<keyword evidence="3" id="KW-0732">Signal</keyword>
<dbReference type="InterPro" id="IPR029030">
    <property type="entry name" value="Caspase-like_dom_sf"/>
</dbReference>
<dbReference type="PANTHER" id="PTHR47151">
    <property type="entry name" value="LEU/ILE/VAL-BINDING ABC TRANSPORTER SUBUNIT"/>
    <property type="match status" value="1"/>
</dbReference>
<keyword evidence="9" id="KW-1185">Reference proteome</keyword>
<dbReference type="Gene3D" id="3.40.50.1460">
    <property type="match status" value="1"/>
</dbReference>
<dbReference type="SUPFAM" id="SSF52129">
    <property type="entry name" value="Caspase-like"/>
    <property type="match status" value="1"/>
</dbReference>
<dbReference type="InterPro" id="IPR028082">
    <property type="entry name" value="Peripla_BP_I"/>
</dbReference>
<organism evidence="8 9">
    <name type="scientific">Streptomyces coacervatus</name>
    <dbReference type="NCBI Taxonomy" id="647381"/>
    <lineage>
        <taxon>Bacteria</taxon>
        <taxon>Bacillati</taxon>
        <taxon>Actinomycetota</taxon>
        <taxon>Actinomycetes</taxon>
        <taxon>Kitasatosporales</taxon>
        <taxon>Streptomycetaceae</taxon>
        <taxon>Streptomyces</taxon>
    </lineage>
</organism>
<keyword evidence="5" id="KW-0472">Membrane</keyword>
<feature type="transmembrane region" description="Helical" evidence="5">
    <location>
        <begin position="257"/>
        <end position="279"/>
    </location>
</feature>
<proteinExistence type="inferred from homology"/>
<evidence type="ECO:0000256" key="2">
    <source>
        <dbReference type="ARBA" id="ARBA00022448"/>
    </source>
</evidence>
<feature type="domain" description="Peptidase C14 caspase" evidence="6">
    <location>
        <begin position="2"/>
        <end position="204"/>
    </location>
</feature>
<evidence type="ECO:0000256" key="4">
    <source>
        <dbReference type="ARBA" id="ARBA00022970"/>
    </source>
</evidence>
<evidence type="ECO:0000313" key="8">
    <source>
        <dbReference type="EMBL" id="GAA3829808.1"/>
    </source>
</evidence>
<evidence type="ECO:0000259" key="7">
    <source>
        <dbReference type="Pfam" id="PF13458"/>
    </source>
</evidence>
<evidence type="ECO:0008006" key="10">
    <source>
        <dbReference type="Google" id="ProtNLM"/>
    </source>
</evidence>
<sequence length="658" mass="70417">MIGAHEFAHRDLESLPAVARNLARLAELLRDPSVWGLAADHARVLSQPGRDETLEQVARLAEEAEDTLLVYYAGHGFVHDVSNELYLALPRTNPGRLYSALRYQDIRELLLSRHSRARRKVVILDCCWSGLALRGAMSATSLGPKANIKGTFVLTATSETRTALAPPGETYTAFTGELIQALEDGIPDAPPLLTMQTLYEHLHDSLVAKSRPTPQQRNGDTAGSIAVARNRYRPPVVVTPPTADPPLSKGRRRRRTITAVSALLVAALGSLPVILNLTLGGSSGDQGPKIRVKIGVSAPLSGEFGELGQGIKNSAGLAVKKANDEGYVDGVTFQIESLDDKAEPSTGQQNAATLVADRSVVGVVGPLNSGVAQDMQQVFHDARLTEVSPSNTNPDLTLGTRWSDGAKSRPFDTYFRIASNDMVQAPAAARYLYGSDKRRKAFVVDDKQIYGSALAQMFTNSFRAEGGKVVGTSHVNIGDKDFGAMVGKAQQSGADVVYYGGEYEEAAALSKQLHGANPGIRLAGGDGIFDTEYAKLAGEGAEGDISTTPGVPLESLASGKSFISDYKKAGYKMPYGVYGGYAYDATWALIRAFKLGVRLNSAHELPSTARKDLLAAMPYVNFKGATGRVAFDDYGDELTQTVTVYRLNNGSWEAVPAG</sequence>
<feature type="domain" description="Leucine-binding protein" evidence="7">
    <location>
        <begin position="292"/>
        <end position="650"/>
    </location>
</feature>
<reference evidence="9" key="1">
    <citation type="journal article" date="2019" name="Int. J. Syst. Evol. Microbiol.">
        <title>The Global Catalogue of Microorganisms (GCM) 10K type strain sequencing project: providing services to taxonomists for standard genome sequencing and annotation.</title>
        <authorList>
            <consortium name="The Broad Institute Genomics Platform"/>
            <consortium name="The Broad Institute Genome Sequencing Center for Infectious Disease"/>
            <person name="Wu L."/>
            <person name="Ma J."/>
        </authorList>
    </citation>
    <scope>NUCLEOTIDE SEQUENCE [LARGE SCALE GENOMIC DNA]</scope>
    <source>
        <strain evidence="9">JCM 17138</strain>
    </source>
</reference>
<dbReference type="Proteomes" id="UP001501009">
    <property type="component" value="Unassembled WGS sequence"/>
</dbReference>
<keyword evidence="5" id="KW-1133">Transmembrane helix</keyword>
<gene>
    <name evidence="8" type="ORF">GCM10022403_073810</name>
</gene>
<dbReference type="InterPro" id="IPR000709">
    <property type="entry name" value="Leu_Ile_Val-bd"/>
</dbReference>
<dbReference type="InterPro" id="IPR028081">
    <property type="entry name" value="Leu-bd"/>
</dbReference>
<dbReference type="PANTHER" id="PTHR47151:SF2">
    <property type="entry name" value="AMINO ACID BINDING PROTEIN"/>
    <property type="match status" value="1"/>
</dbReference>
<keyword evidence="4" id="KW-0029">Amino-acid transport</keyword>
<evidence type="ECO:0000259" key="6">
    <source>
        <dbReference type="Pfam" id="PF00656"/>
    </source>
</evidence>
<accession>A0ABP7IYR6</accession>
<dbReference type="NCBIfam" id="NF047832">
    <property type="entry name" value="caspase_w_EACC1"/>
    <property type="match status" value="1"/>
</dbReference>
<comment type="similarity">
    <text evidence="1">Belongs to the leucine-binding protein family.</text>
</comment>
<dbReference type="InterPro" id="IPR011600">
    <property type="entry name" value="Pept_C14_caspase"/>
</dbReference>
<evidence type="ECO:0000256" key="5">
    <source>
        <dbReference type="SAM" id="Phobius"/>
    </source>
</evidence>
<name>A0ABP7IYR6_9ACTN</name>
<dbReference type="PRINTS" id="PR00337">
    <property type="entry name" value="LEUILEVALBP"/>
</dbReference>
<dbReference type="Pfam" id="PF00656">
    <property type="entry name" value="Peptidase_C14"/>
    <property type="match status" value="1"/>
</dbReference>